<dbReference type="AlphaFoldDB" id="A0A7R7ZZA3"/>
<dbReference type="RefSeq" id="XP_041543668.1">
    <property type="nucleotide sequence ID" value="XM_041690043.1"/>
</dbReference>
<keyword evidence="4" id="KW-1185">Reference proteome</keyword>
<proteinExistence type="predicted"/>
<evidence type="ECO:0000256" key="1">
    <source>
        <dbReference type="SAM" id="Coils"/>
    </source>
</evidence>
<feature type="coiled-coil region" evidence="1">
    <location>
        <begin position="1"/>
        <end position="35"/>
    </location>
</feature>
<dbReference type="Proteomes" id="UP000661280">
    <property type="component" value="Chromosome 5"/>
</dbReference>
<gene>
    <name evidence="3" type="ORF">AKAW2_50247S</name>
</gene>
<feature type="region of interest" description="Disordered" evidence="2">
    <location>
        <begin position="82"/>
        <end position="121"/>
    </location>
</feature>
<evidence type="ECO:0000256" key="2">
    <source>
        <dbReference type="SAM" id="MobiDB-lite"/>
    </source>
</evidence>
<organism evidence="3 4">
    <name type="scientific">Aspergillus kawachii</name>
    <name type="common">White koji mold</name>
    <name type="synonym">Aspergillus awamori var. kawachi</name>
    <dbReference type="NCBI Taxonomy" id="1069201"/>
    <lineage>
        <taxon>Eukaryota</taxon>
        <taxon>Fungi</taxon>
        <taxon>Dikarya</taxon>
        <taxon>Ascomycota</taxon>
        <taxon>Pezizomycotina</taxon>
        <taxon>Eurotiomycetes</taxon>
        <taxon>Eurotiomycetidae</taxon>
        <taxon>Eurotiales</taxon>
        <taxon>Aspergillaceae</taxon>
        <taxon>Aspergillus</taxon>
        <taxon>Aspergillus subgen. Circumdati</taxon>
    </lineage>
</organism>
<dbReference type="GeneID" id="64961227"/>
<sequence length="200" mass="22640">MEETIAELRRQIEEQQRLREAAERREEEERQARQRLIIGPLTGNQIGKYTTHALALARVVNRAQLHRSIRPLKVAAVIKNRIRHPPQPRRASDRAAAKATTANQPGEVKGHEPAETINRPLGKTDLLRDHTAPLRASAAWLTENHWIRIAPTGNSTVVGDTPSDRRSSHVSSIVNWPEIGSLDSNSYTHFSLLNYIYIYI</sequence>
<dbReference type="EMBL" id="AP024429">
    <property type="protein sequence ID" value="BCR99905.1"/>
    <property type="molecule type" value="Genomic_DNA"/>
</dbReference>
<evidence type="ECO:0000313" key="4">
    <source>
        <dbReference type="Proteomes" id="UP000661280"/>
    </source>
</evidence>
<reference evidence="3" key="2">
    <citation type="submission" date="2021-02" db="EMBL/GenBank/DDBJ databases">
        <title>Aspergillus luchuensis mut. kawachii IFO 4304 genome sequence.</title>
        <authorList>
            <person name="Mori K."/>
            <person name="Kadooka C."/>
            <person name="Goto M."/>
            <person name="Futagami T."/>
        </authorList>
    </citation>
    <scope>NUCLEOTIDE SEQUENCE</scope>
    <source>
        <strain evidence="3">IFO 4308</strain>
    </source>
</reference>
<accession>A0A7R7ZZA3</accession>
<dbReference type="KEGG" id="aluc:AKAW2_50247S"/>
<keyword evidence="1" id="KW-0175">Coiled coil</keyword>
<reference evidence="3" key="1">
    <citation type="submission" date="2021-01" db="EMBL/GenBank/DDBJ databases">
        <authorList>
            <consortium name="Aspergillus luchuensis mut. kawachii IFO 4304 genome sequencing consortium"/>
            <person name="Kazuki M."/>
            <person name="Futagami T."/>
        </authorList>
    </citation>
    <scope>NUCLEOTIDE SEQUENCE</scope>
    <source>
        <strain evidence="3">IFO 4308</strain>
    </source>
</reference>
<protein>
    <submittedName>
        <fullName evidence="3">Uncharacterized protein</fullName>
    </submittedName>
</protein>
<dbReference type="OrthoDB" id="10532321at2759"/>
<name>A0A7R7ZZA3_ASPKA</name>
<evidence type="ECO:0000313" key="3">
    <source>
        <dbReference type="EMBL" id="BCR99905.1"/>
    </source>
</evidence>